<feature type="compositionally biased region" description="Basic and acidic residues" evidence="1">
    <location>
        <begin position="165"/>
        <end position="188"/>
    </location>
</feature>
<evidence type="ECO:0000256" key="1">
    <source>
        <dbReference type="SAM" id="MobiDB-lite"/>
    </source>
</evidence>
<dbReference type="Proteomes" id="UP000712281">
    <property type="component" value="Unassembled WGS sequence"/>
</dbReference>
<reference evidence="2" key="1">
    <citation type="submission" date="2019-12" db="EMBL/GenBank/DDBJ databases">
        <title>Genome sequencing and annotation of Brassica cretica.</title>
        <authorList>
            <person name="Studholme D.J."/>
            <person name="Sarris P.F."/>
        </authorList>
    </citation>
    <scope>NUCLEOTIDE SEQUENCE</scope>
    <source>
        <strain evidence="2">PFS-001/15</strain>
        <tissue evidence="2">Leaf</tissue>
    </source>
</reference>
<proteinExistence type="predicted"/>
<feature type="compositionally biased region" description="Basic and acidic residues" evidence="1">
    <location>
        <begin position="68"/>
        <end position="79"/>
    </location>
</feature>
<name>A0A8S9I746_BRACR</name>
<feature type="compositionally biased region" description="Basic and acidic residues" evidence="1">
    <location>
        <begin position="199"/>
        <end position="237"/>
    </location>
</feature>
<dbReference type="AlphaFoldDB" id="A0A8S9I746"/>
<evidence type="ECO:0000313" key="3">
    <source>
        <dbReference type="Proteomes" id="UP000712281"/>
    </source>
</evidence>
<gene>
    <name evidence="2" type="ORF">F2Q68_00024123</name>
</gene>
<accession>A0A8S9I746</accession>
<protein>
    <submittedName>
        <fullName evidence="2">Uncharacterized protein</fullName>
    </submittedName>
</protein>
<feature type="compositionally biased region" description="Basic and acidic residues" evidence="1">
    <location>
        <begin position="19"/>
        <end position="58"/>
    </location>
</feature>
<organism evidence="2 3">
    <name type="scientific">Brassica cretica</name>
    <name type="common">Mustard</name>
    <dbReference type="NCBI Taxonomy" id="69181"/>
    <lineage>
        <taxon>Eukaryota</taxon>
        <taxon>Viridiplantae</taxon>
        <taxon>Streptophyta</taxon>
        <taxon>Embryophyta</taxon>
        <taxon>Tracheophyta</taxon>
        <taxon>Spermatophyta</taxon>
        <taxon>Magnoliopsida</taxon>
        <taxon>eudicotyledons</taxon>
        <taxon>Gunneridae</taxon>
        <taxon>Pentapetalae</taxon>
        <taxon>rosids</taxon>
        <taxon>malvids</taxon>
        <taxon>Brassicales</taxon>
        <taxon>Brassicaceae</taxon>
        <taxon>Brassiceae</taxon>
        <taxon>Brassica</taxon>
    </lineage>
</organism>
<comment type="caution">
    <text evidence="2">The sequence shown here is derived from an EMBL/GenBank/DDBJ whole genome shotgun (WGS) entry which is preliminary data.</text>
</comment>
<evidence type="ECO:0000313" key="2">
    <source>
        <dbReference type="EMBL" id="KAF2565651.1"/>
    </source>
</evidence>
<feature type="compositionally biased region" description="Basic and acidic residues" evidence="1">
    <location>
        <begin position="119"/>
        <end position="131"/>
    </location>
</feature>
<feature type="region of interest" description="Disordered" evidence="1">
    <location>
        <begin position="1"/>
        <end position="237"/>
    </location>
</feature>
<feature type="compositionally biased region" description="Polar residues" evidence="1">
    <location>
        <begin position="145"/>
        <end position="161"/>
    </location>
</feature>
<sequence>MYPGARDVANKSTPMTSEKSLRRGESSRVESRGKYRDTAPSLEWRRKDHQDMSQDRSKNYTSRSENLGGKHWERSEKYLPTRRSPMDSQRTISDHFPSKWPCTCPGGRWSKSPPAQGKMEWRPVNRARETEEICDTQRPGKEAGRNSSPMEQSKTESSTALKAQRKADVATKDQETRGESEVEKEKEQTTSQSKVPEIASHELRNNSEKETMESSERRKKDKEREDKEKEDADIERSIDEYAEMAMNEEMIDADDLLDENFENDELLVEEGREEEEQIEAIA</sequence>
<dbReference type="EMBL" id="QGKW02001911">
    <property type="protein sequence ID" value="KAF2565651.1"/>
    <property type="molecule type" value="Genomic_DNA"/>
</dbReference>